<dbReference type="EMBL" id="VJMH01003490">
    <property type="protein sequence ID" value="KAF0705778.1"/>
    <property type="molecule type" value="Genomic_DNA"/>
</dbReference>
<dbReference type="PROSITE" id="PS50096">
    <property type="entry name" value="IQ"/>
    <property type="match status" value="2"/>
</dbReference>
<protein>
    <submittedName>
        <fullName evidence="2">Aste57867_6935 protein</fullName>
    </submittedName>
</protein>
<proteinExistence type="predicted"/>
<evidence type="ECO:0000313" key="2">
    <source>
        <dbReference type="EMBL" id="VFT83887.1"/>
    </source>
</evidence>
<dbReference type="Proteomes" id="UP000332933">
    <property type="component" value="Unassembled WGS sequence"/>
</dbReference>
<evidence type="ECO:0000313" key="1">
    <source>
        <dbReference type="EMBL" id="KAF0705778.1"/>
    </source>
</evidence>
<dbReference type="Gene3D" id="1.20.5.190">
    <property type="match status" value="1"/>
</dbReference>
<organism evidence="2 3">
    <name type="scientific">Aphanomyces stellatus</name>
    <dbReference type="NCBI Taxonomy" id="120398"/>
    <lineage>
        <taxon>Eukaryota</taxon>
        <taxon>Sar</taxon>
        <taxon>Stramenopiles</taxon>
        <taxon>Oomycota</taxon>
        <taxon>Saprolegniomycetes</taxon>
        <taxon>Saprolegniales</taxon>
        <taxon>Verrucalvaceae</taxon>
        <taxon>Aphanomyces</taxon>
    </lineage>
</organism>
<accession>A0A485KEQ3</accession>
<dbReference type="SMART" id="SM00015">
    <property type="entry name" value="IQ"/>
    <property type="match status" value="3"/>
</dbReference>
<evidence type="ECO:0000313" key="3">
    <source>
        <dbReference type="Proteomes" id="UP000332933"/>
    </source>
</evidence>
<keyword evidence="3" id="KW-1185">Reference proteome</keyword>
<dbReference type="AlphaFoldDB" id="A0A485KEQ3"/>
<name>A0A485KEQ3_9STRA</name>
<sequence length="795" mass="91427">MMPPQSAPTTPLSFRSRDIQSCRRRVSTMRTLIVISEFFHGLHAALTAYLRARHTYVLPLVSPRTSSQWHYRRRMATRIQGQFRRYVRRTRLLAMLDAAHKHKYRRGIPRFEHAATTIQKLVRGRQARGALHRRTKHIVTKRNIYGKPDWFVYDVLPSATDRLNALSRRRHDYHIRLSALAATEATRLAALQRLTDLEQIVATTPAGEQVATDMVDNYPSAYAVDVVQRFLAKSMPKAVAAWTTAQDEHRTARVDDPLRHEAATLISARWRVVPCRRRFLVLRAAARAQEIRFRRSQATSLTRMNNAMQQRAIDAVTRAVTKLAGWWKTLQAMAIKVCLRKRRAHARLHMVLAIYVAMVPKAKAARRRCICTALVRDYQSLVRMRLAAAAWRAWRHFACVESALRKRRIEAEENGMLRSMERDLGRMQRAVRTFLHVTRPHYTRCVLDTLHPLLAFHVDQCRRAGDLTLLAHAVATDLCGWPTPTPLWHSVAQRYCLVLPTTDIPVDTWWPPILALLRLPATPTVDRLPWRMPVLCFLDAINPRYAAADVTAAQLVAVEDRHELVCVVGSYVLHLLTTHKVVLRQYDTTKLARRWRHRYETDISTRLQLNARPKTATPATQGYYSRFYADMGGDLCWRCFAMLEKELHPTQCPCGAAYIQRPTLVEGHAPPIEDVSPNQASESCRRQDAVAFRDERSDLVLVHAFFHAMAPVGHPNRLRHPPDVWRMALAHALPYVETMYTHGRHSLDALLVHGQDMANEMQLPAAVHRRLMAFVEEIATQYRAIKHEDDQVMHC</sequence>
<dbReference type="InterPro" id="IPR000048">
    <property type="entry name" value="IQ_motif_EF-hand-BS"/>
</dbReference>
<dbReference type="OrthoDB" id="76689at2759"/>
<gene>
    <name evidence="2" type="primary">Aste57867_6935</name>
    <name evidence="1" type="ORF">As57867_006913</name>
    <name evidence="2" type="ORF">ASTE57867_6935</name>
</gene>
<reference evidence="2 3" key="1">
    <citation type="submission" date="2019-03" db="EMBL/GenBank/DDBJ databases">
        <authorList>
            <person name="Gaulin E."/>
            <person name="Dumas B."/>
        </authorList>
    </citation>
    <scope>NUCLEOTIDE SEQUENCE [LARGE SCALE GENOMIC DNA]</scope>
    <source>
        <strain evidence="2">CBS 568.67</strain>
    </source>
</reference>
<dbReference type="EMBL" id="CAADRA010003502">
    <property type="protein sequence ID" value="VFT83887.1"/>
    <property type="molecule type" value="Genomic_DNA"/>
</dbReference>
<reference evidence="1" key="2">
    <citation type="submission" date="2019-06" db="EMBL/GenBank/DDBJ databases">
        <title>Genomics analysis of Aphanomyces spp. identifies a new class of oomycete effector associated with host adaptation.</title>
        <authorList>
            <person name="Gaulin E."/>
        </authorList>
    </citation>
    <scope>NUCLEOTIDE SEQUENCE</scope>
    <source>
        <strain evidence="1">CBS 578.67</strain>
    </source>
</reference>